<dbReference type="EMBL" id="CAJVPP010002633">
    <property type="protein sequence ID" value="CAG8606531.1"/>
    <property type="molecule type" value="Genomic_DNA"/>
</dbReference>
<accession>A0A9N9CKH2</accession>
<organism evidence="2 3">
    <name type="scientific">Funneliformis mosseae</name>
    <name type="common">Endomycorrhizal fungus</name>
    <name type="synonym">Glomus mosseae</name>
    <dbReference type="NCBI Taxonomy" id="27381"/>
    <lineage>
        <taxon>Eukaryota</taxon>
        <taxon>Fungi</taxon>
        <taxon>Fungi incertae sedis</taxon>
        <taxon>Mucoromycota</taxon>
        <taxon>Glomeromycotina</taxon>
        <taxon>Glomeromycetes</taxon>
        <taxon>Glomerales</taxon>
        <taxon>Glomeraceae</taxon>
        <taxon>Funneliformis</taxon>
    </lineage>
</organism>
<dbReference type="Pfam" id="PF13837">
    <property type="entry name" value="Myb_DNA-bind_4"/>
    <property type="match status" value="1"/>
</dbReference>
<dbReference type="Gene3D" id="1.10.10.60">
    <property type="entry name" value="Homeodomain-like"/>
    <property type="match status" value="1"/>
</dbReference>
<dbReference type="Proteomes" id="UP000789375">
    <property type="component" value="Unassembled WGS sequence"/>
</dbReference>
<dbReference type="AlphaFoldDB" id="A0A9N9CKH2"/>
<evidence type="ECO:0000259" key="1">
    <source>
        <dbReference type="Pfam" id="PF13837"/>
    </source>
</evidence>
<keyword evidence="3" id="KW-1185">Reference proteome</keyword>
<protein>
    <submittedName>
        <fullName evidence="2">6211_t:CDS:1</fullName>
    </submittedName>
</protein>
<dbReference type="InterPro" id="IPR044822">
    <property type="entry name" value="Myb_DNA-bind_4"/>
</dbReference>
<gene>
    <name evidence="2" type="ORF">FMOSSE_LOCUS9231</name>
</gene>
<evidence type="ECO:0000313" key="3">
    <source>
        <dbReference type="Proteomes" id="UP000789375"/>
    </source>
</evidence>
<reference evidence="2" key="1">
    <citation type="submission" date="2021-06" db="EMBL/GenBank/DDBJ databases">
        <authorList>
            <person name="Kallberg Y."/>
            <person name="Tangrot J."/>
            <person name="Rosling A."/>
        </authorList>
    </citation>
    <scope>NUCLEOTIDE SEQUENCE</scope>
    <source>
        <strain evidence="2">87-6 pot B 2015</strain>
    </source>
</reference>
<evidence type="ECO:0000313" key="2">
    <source>
        <dbReference type="EMBL" id="CAG8606531.1"/>
    </source>
</evidence>
<name>A0A9N9CKH2_FUNMO</name>
<proteinExistence type="predicted"/>
<feature type="domain" description="Myb/SANT-like DNA-binding" evidence="1">
    <location>
        <begin position="114"/>
        <end position="183"/>
    </location>
</feature>
<sequence length="199" mass="23930">MNPTQVPNNLQDLDSLHSVNNEQNNSYHPPNFNTQTDHSFIRYYHLNSTPYMQQYFRDSYTQNQNVEEKFDDYYRRVLFAEEPIINMEFSNQHVLFTEEPNINTEFSNDNLQQRARWDEEDIKKLLNFLKDRSVDLKRLIKERGGCGSNVKRKLWDDASNALSKKFLPKQCDDKWKNIKRAYKLQPNIKFNKDIKEILK</sequence>
<comment type="caution">
    <text evidence="2">The sequence shown here is derived from an EMBL/GenBank/DDBJ whole genome shotgun (WGS) entry which is preliminary data.</text>
</comment>